<dbReference type="GeneID" id="116307145"/>
<dbReference type="InterPro" id="IPR036179">
    <property type="entry name" value="Ig-like_dom_sf"/>
</dbReference>
<evidence type="ECO:0000313" key="6">
    <source>
        <dbReference type="Proteomes" id="UP000515163"/>
    </source>
</evidence>
<feature type="domain" description="Ig-like" evidence="5">
    <location>
        <begin position="6"/>
        <end position="89"/>
    </location>
</feature>
<dbReference type="AlphaFoldDB" id="A0A6P8J0Z8"/>
<dbReference type="KEGG" id="aten:116307145"/>
<feature type="domain" description="Ig-like" evidence="5">
    <location>
        <begin position="109"/>
        <end position="179"/>
    </location>
</feature>
<dbReference type="FunFam" id="2.60.40.10:FF:000032">
    <property type="entry name" value="palladin isoform X1"/>
    <property type="match status" value="1"/>
</dbReference>
<dbReference type="Pfam" id="PF13927">
    <property type="entry name" value="Ig_3"/>
    <property type="match status" value="2"/>
</dbReference>
<dbReference type="PANTHER" id="PTHR12231">
    <property type="entry name" value="CTX-RELATED TYPE I TRANSMEMBRANE PROTEIN"/>
    <property type="match status" value="1"/>
</dbReference>
<dbReference type="InterPro" id="IPR007110">
    <property type="entry name" value="Ig-like_dom"/>
</dbReference>
<dbReference type="InParanoid" id="A0A6P8J0Z8"/>
<keyword evidence="4" id="KW-0393">Immunoglobulin domain</keyword>
<dbReference type="InterPro" id="IPR013783">
    <property type="entry name" value="Ig-like_fold"/>
</dbReference>
<protein>
    <submittedName>
        <fullName evidence="7">Tyrosine-protein kinase-like otk</fullName>
    </submittedName>
</protein>
<keyword evidence="6" id="KW-1185">Reference proteome</keyword>
<dbReference type="SMART" id="SM00409">
    <property type="entry name" value="IG"/>
    <property type="match status" value="2"/>
</dbReference>
<dbReference type="OrthoDB" id="6088938at2759"/>
<keyword evidence="3" id="KW-1015">Disulfide bond</keyword>
<accession>A0A6P8J0Z8</accession>
<dbReference type="Proteomes" id="UP000515163">
    <property type="component" value="Unplaced"/>
</dbReference>
<dbReference type="SMART" id="SM00408">
    <property type="entry name" value="IGc2"/>
    <property type="match status" value="2"/>
</dbReference>
<dbReference type="CDD" id="cd00096">
    <property type="entry name" value="Ig"/>
    <property type="match status" value="1"/>
</dbReference>
<dbReference type="PANTHER" id="PTHR12231:SF253">
    <property type="entry name" value="DPR-INTERACTING PROTEIN ETA, ISOFORM B-RELATED"/>
    <property type="match status" value="1"/>
</dbReference>
<evidence type="ECO:0000256" key="2">
    <source>
        <dbReference type="ARBA" id="ARBA00022737"/>
    </source>
</evidence>
<dbReference type="InterPro" id="IPR051170">
    <property type="entry name" value="Neural/epithelial_adhesion"/>
</dbReference>
<gene>
    <name evidence="7" type="primary">LOC116307145</name>
</gene>
<dbReference type="RefSeq" id="XP_031573159.1">
    <property type="nucleotide sequence ID" value="XM_031717299.1"/>
</dbReference>
<proteinExistence type="predicted"/>
<sequence length="198" mass="21499">MVSVRPVITLKSTDQKVFEGSTAIFACKAAGFPAPNITWLFNDDPIPWEHSIENDSLVLNDVRHGRHDGRYTCVATSKAGTVSTSASLLVYVKVSAHAVSREYIFSLTSQSAKLSCSGHGFPLPNITWIKDGLPVSLNQTDSVINETFIESGLNLGDVTYDQAGRYSCNVGNGVQEPISVAIEILSDLWQINDIVLVK</sequence>
<dbReference type="PROSITE" id="PS50835">
    <property type="entry name" value="IG_LIKE"/>
    <property type="match status" value="2"/>
</dbReference>
<dbReference type="InterPro" id="IPR003599">
    <property type="entry name" value="Ig_sub"/>
</dbReference>
<evidence type="ECO:0000256" key="3">
    <source>
        <dbReference type="ARBA" id="ARBA00023157"/>
    </source>
</evidence>
<keyword evidence="1" id="KW-0732">Signal</keyword>
<name>A0A6P8J0Z8_ACTTE</name>
<dbReference type="InterPro" id="IPR003598">
    <property type="entry name" value="Ig_sub2"/>
</dbReference>
<evidence type="ECO:0000313" key="7">
    <source>
        <dbReference type="RefSeq" id="XP_031573159.1"/>
    </source>
</evidence>
<keyword evidence="2" id="KW-0677">Repeat</keyword>
<reference evidence="7" key="1">
    <citation type="submission" date="2025-08" db="UniProtKB">
        <authorList>
            <consortium name="RefSeq"/>
        </authorList>
    </citation>
    <scope>IDENTIFICATION</scope>
    <source>
        <tissue evidence="7">Tentacle</tissue>
    </source>
</reference>
<organism evidence="6 7">
    <name type="scientific">Actinia tenebrosa</name>
    <name type="common">Australian red waratah sea anemone</name>
    <dbReference type="NCBI Taxonomy" id="6105"/>
    <lineage>
        <taxon>Eukaryota</taxon>
        <taxon>Metazoa</taxon>
        <taxon>Cnidaria</taxon>
        <taxon>Anthozoa</taxon>
        <taxon>Hexacorallia</taxon>
        <taxon>Actiniaria</taxon>
        <taxon>Actiniidae</taxon>
        <taxon>Actinia</taxon>
    </lineage>
</organism>
<evidence type="ECO:0000259" key="5">
    <source>
        <dbReference type="PROSITE" id="PS50835"/>
    </source>
</evidence>
<evidence type="ECO:0000256" key="4">
    <source>
        <dbReference type="ARBA" id="ARBA00023319"/>
    </source>
</evidence>
<dbReference type="SUPFAM" id="SSF48726">
    <property type="entry name" value="Immunoglobulin"/>
    <property type="match status" value="2"/>
</dbReference>
<evidence type="ECO:0000256" key="1">
    <source>
        <dbReference type="ARBA" id="ARBA00022729"/>
    </source>
</evidence>
<dbReference type="Gene3D" id="2.60.40.10">
    <property type="entry name" value="Immunoglobulins"/>
    <property type="match status" value="2"/>
</dbReference>